<dbReference type="EMBL" id="FNOK01000011">
    <property type="protein sequence ID" value="SDX45410.1"/>
    <property type="molecule type" value="Genomic_DNA"/>
</dbReference>
<reference evidence="3" key="1">
    <citation type="submission" date="2016-10" db="EMBL/GenBank/DDBJ databases">
        <authorList>
            <person name="Varghese N."/>
            <person name="Submissions S."/>
        </authorList>
    </citation>
    <scope>NUCLEOTIDE SEQUENCE [LARGE SCALE GENOMIC DNA]</scope>
    <source>
        <strain evidence="3">CGMCC 4.3530</strain>
    </source>
</reference>
<dbReference type="AlphaFoldDB" id="A0A1H3BTS9"/>
<sequence>MPSYSIELWPSEPIDRDDVVLGRFVRDEEPAEPLGPELAALPDSAGPQGM</sequence>
<evidence type="ECO:0000313" key="2">
    <source>
        <dbReference type="EMBL" id="SDX45410.1"/>
    </source>
</evidence>
<protein>
    <submittedName>
        <fullName evidence="2">Uncharacterized protein</fullName>
    </submittedName>
</protein>
<evidence type="ECO:0000313" key="3">
    <source>
        <dbReference type="Proteomes" id="UP000199529"/>
    </source>
</evidence>
<feature type="region of interest" description="Disordered" evidence="1">
    <location>
        <begin position="28"/>
        <end position="50"/>
    </location>
</feature>
<name>A0A1H3BTS9_9PSEU</name>
<dbReference type="RefSeq" id="WP_177226459.1">
    <property type="nucleotide sequence ID" value="NZ_FNOK01000011.1"/>
</dbReference>
<keyword evidence="3" id="KW-1185">Reference proteome</keyword>
<feature type="compositionally biased region" description="Low complexity" evidence="1">
    <location>
        <begin position="32"/>
        <end position="42"/>
    </location>
</feature>
<dbReference type="Proteomes" id="UP000199529">
    <property type="component" value="Unassembled WGS sequence"/>
</dbReference>
<evidence type="ECO:0000256" key="1">
    <source>
        <dbReference type="SAM" id="MobiDB-lite"/>
    </source>
</evidence>
<organism evidence="2 3">
    <name type="scientific">Saccharopolyspora shandongensis</name>
    <dbReference type="NCBI Taxonomy" id="418495"/>
    <lineage>
        <taxon>Bacteria</taxon>
        <taxon>Bacillati</taxon>
        <taxon>Actinomycetota</taxon>
        <taxon>Actinomycetes</taxon>
        <taxon>Pseudonocardiales</taxon>
        <taxon>Pseudonocardiaceae</taxon>
        <taxon>Saccharopolyspora</taxon>
    </lineage>
</organism>
<gene>
    <name evidence="2" type="ORF">SAMN05216215_101163</name>
</gene>
<proteinExistence type="predicted"/>
<accession>A0A1H3BTS9</accession>